<name>A0A317ZUT7_9MICO</name>
<dbReference type="Proteomes" id="UP000246722">
    <property type="component" value="Unassembled WGS sequence"/>
</dbReference>
<protein>
    <submittedName>
        <fullName evidence="2">Amidase</fullName>
    </submittedName>
</protein>
<dbReference type="EMBL" id="QHLY01000012">
    <property type="protein sequence ID" value="PXA68909.1"/>
    <property type="molecule type" value="Genomic_DNA"/>
</dbReference>
<dbReference type="InterPro" id="IPR023631">
    <property type="entry name" value="Amidase_dom"/>
</dbReference>
<dbReference type="AlphaFoldDB" id="A0A317ZUT7"/>
<accession>A0A317ZUT7</accession>
<feature type="domain" description="Amidase" evidence="1">
    <location>
        <begin position="76"/>
        <end position="488"/>
    </location>
</feature>
<evidence type="ECO:0000313" key="3">
    <source>
        <dbReference type="Proteomes" id="UP000246722"/>
    </source>
</evidence>
<dbReference type="SUPFAM" id="SSF75304">
    <property type="entry name" value="Amidase signature (AS) enzymes"/>
    <property type="match status" value="1"/>
</dbReference>
<dbReference type="Gene3D" id="3.90.1300.10">
    <property type="entry name" value="Amidase signature (AS) domain"/>
    <property type="match status" value="1"/>
</dbReference>
<evidence type="ECO:0000259" key="1">
    <source>
        <dbReference type="Pfam" id="PF01425"/>
    </source>
</evidence>
<reference evidence="2 3" key="1">
    <citation type="submission" date="2018-05" db="EMBL/GenBank/DDBJ databases">
        <title>Genetic diversity of glacier-inhabiting Cryobacterium bacteria in China and description of Cryobacterium mengkeensis sp. nov. and Arthrobacter glacialis sp. nov.</title>
        <authorList>
            <person name="Liu Q."/>
            <person name="Xin Y.-H."/>
        </authorList>
    </citation>
    <scope>NUCLEOTIDE SEQUENCE [LARGE SCALE GENOMIC DNA]</scope>
    <source>
        <strain evidence="2 3">SK-1</strain>
    </source>
</reference>
<dbReference type="GO" id="GO:0003824">
    <property type="term" value="F:catalytic activity"/>
    <property type="evidence" value="ECO:0007669"/>
    <property type="project" value="InterPro"/>
</dbReference>
<sequence length="518" mass="54011">MPASPSGEKNEPGHADLLFRQLLAADGPAVIPAALTPRSTDAAALDVSVATVTELLAAYRTGTLTPSAVLAVLEPRWAADGPAPAAVLAAIAGIHLAATDSDARYRAGSNRPLEGIPFAVKDIIDVADTLVTAGSKQTGDRIAPADATVVTRLRAAGAIPVFMAATTEFACGAPDNGRYGPVPNPWDEERWTGGSSTGSAAALAAGLVPFALGSDTGGSIRVPSALCGLTGIKPTYGLVPRTGVASLSWTMDHVGPMARSAADLAALLPLMAGPDGLDPTAGTSVPDLTIDPAIVSGMRIGVPRGWFTERCDAAVLTAFDDALEVFRGLGAEIVAIEFDGLEAVHDESWNVFYGELASTQEANNDRRDLFDAGTNARLDCGFVPLAVDYLRALRRRPLVQQHILDRMDAARVDVLLTPGLGATAPRLDDLTMTVDGVVYNLHDVIPRNTRLWDYTGFPALMAPAGLAPDGLPVGIQLIARPWQDRLCLSAAIGFQAVTGHHRLLPDVATSWAPARPTA</sequence>
<comment type="caution">
    <text evidence="2">The sequence shown here is derived from an EMBL/GenBank/DDBJ whole genome shotgun (WGS) entry which is preliminary data.</text>
</comment>
<keyword evidence="3" id="KW-1185">Reference proteome</keyword>
<dbReference type="OrthoDB" id="182039at2"/>
<dbReference type="InterPro" id="IPR000120">
    <property type="entry name" value="Amidase"/>
</dbReference>
<dbReference type="PANTHER" id="PTHR11895">
    <property type="entry name" value="TRANSAMIDASE"/>
    <property type="match status" value="1"/>
</dbReference>
<dbReference type="PANTHER" id="PTHR11895:SF176">
    <property type="entry name" value="AMIDASE AMID-RELATED"/>
    <property type="match status" value="1"/>
</dbReference>
<organism evidence="2 3">
    <name type="scientific">Cryobacterium arcticum</name>
    <dbReference type="NCBI Taxonomy" id="670052"/>
    <lineage>
        <taxon>Bacteria</taxon>
        <taxon>Bacillati</taxon>
        <taxon>Actinomycetota</taxon>
        <taxon>Actinomycetes</taxon>
        <taxon>Micrococcales</taxon>
        <taxon>Microbacteriaceae</taxon>
        <taxon>Cryobacterium</taxon>
    </lineage>
</organism>
<dbReference type="Pfam" id="PF01425">
    <property type="entry name" value="Amidase"/>
    <property type="match status" value="1"/>
</dbReference>
<proteinExistence type="predicted"/>
<evidence type="ECO:0000313" key="2">
    <source>
        <dbReference type="EMBL" id="PXA68909.1"/>
    </source>
</evidence>
<dbReference type="InterPro" id="IPR036928">
    <property type="entry name" value="AS_sf"/>
</dbReference>
<gene>
    <name evidence="2" type="ORF">CTB96_17240</name>
</gene>